<keyword evidence="2" id="KW-1003">Cell membrane</keyword>
<keyword evidence="1" id="KW-0813">Transport</keyword>
<dbReference type="GO" id="GO:0055052">
    <property type="term" value="C:ATP-binding cassette (ABC) transporter complex, substrate-binding subunit-containing"/>
    <property type="evidence" value="ECO:0007669"/>
    <property type="project" value="TreeGrafter"/>
</dbReference>
<reference evidence="7" key="1">
    <citation type="submission" date="2018-05" db="EMBL/GenBank/DDBJ databases">
        <authorList>
            <person name="Lanie J.A."/>
            <person name="Ng W.-L."/>
            <person name="Kazmierczak K.M."/>
            <person name="Andrzejewski T.M."/>
            <person name="Davidsen T.M."/>
            <person name="Wayne K.J."/>
            <person name="Tettelin H."/>
            <person name="Glass J.I."/>
            <person name="Rusch D."/>
            <person name="Podicherti R."/>
            <person name="Tsui H.-C.T."/>
            <person name="Winkler M.E."/>
        </authorList>
    </citation>
    <scope>NUCLEOTIDE SEQUENCE</scope>
</reference>
<dbReference type="SMART" id="SM00382">
    <property type="entry name" value="AAA"/>
    <property type="match status" value="1"/>
</dbReference>
<keyword evidence="3" id="KW-0547">Nucleotide-binding</keyword>
<keyword evidence="4" id="KW-0067">ATP-binding</keyword>
<dbReference type="FunFam" id="3.40.50.300:FF:000042">
    <property type="entry name" value="Maltose/maltodextrin ABC transporter, ATP-binding protein"/>
    <property type="match status" value="1"/>
</dbReference>
<evidence type="ECO:0000256" key="5">
    <source>
        <dbReference type="ARBA" id="ARBA00023136"/>
    </source>
</evidence>
<evidence type="ECO:0000259" key="6">
    <source>
        <dbReference type="PROSITE" id="PS50893"/>
    </source>
</evidence>
<dbReference type="InterPro" id="IPR027417">
    <property type="entry name" value="P-loop_NTPase"/>
</dbReference>
<dbReference type="InterPro" id="IPR003439">
    <property type="entry name" value="ABC_transporter-like_ATP-bd"/>
</dbReference>
<dbReference type="InterPro" id="IPR008995">
    <property type="entry name" value="Mo/tungstate-bd_C_term_dom"/>
</dbReference>
<dbReference type="InterPro" id="IPR003593">
    <property type="entry name" value="AAA+_ATPase"/>
</dbReference>
<dbReference type="SUPFAM" id="SSF50331">
    <property type="entry name" value="MOP-like"/>
    <property type="match status" value="1"/>
</dbReference>
<accession>A0A381YEP1</accession>
<organism evidence="7">
    <name type="scientific">marine metagenome</name>
    <dbReference type="NCBI Taxonomy" id="408172"/>
    <lineage>
        <taxon>unclassified sequences</taxon>
        <taxon>metagenomes</taxon>
        <taxon>ecological metagenomes</taxon>
    </lineage>
</organism>
<gene>
    <name evidence="7" type="ORF">METZ01_LOCUS127857</name>
</gene>
<dbReference type="InterPro" id="IPR047641">
    <property type="entry name" value="ABC_transpr_MalK/UgpC-like"/>
</dbReference>
<dbReference type="InterPro" id="IPR012340">
    <property type="entry name" value="NA-bd_OB-fold"/>
</dbReference>
<feature type="domain" description="ABC transporter" evidence="6">
    <location>
        <begin position="4"/>
        <end position="240"/>
    </location>
</feature>
<dbReference type="GO" id="GO:0005524">
    <property type="term" value="F:ATP binding"/>
    <property type="evidence" value="ECO:0007669"/>
    <property type="project" value="UniProtKB-KW"/>
</dbReference>
<dbReference type="PROSITE" id="PS50893">
    <property type="entry name" value="ABC_TRANSPORTER_2"/>
    <property type="match status" value="1"/>
</dbReference>
<dbReference type="Pfam" id="PF00005">
    <property type="entry name" value="ABC_tran"/>
    <property type="match status" value="1"/>
</dbReference>
<dbReference type="InterPro" id="IPR015853">
    <property type="entry name" value="ABC_transpr_FbpC"/>
</dbReference>
<evidence type="ECO:0000256" key="4">
    <source>
        <dbReference type="ARBA" id="ARBA00022840"/>
    </source>
</evidence>
<proteinExistence type="predicted"/>
<dbReference type="AlphaFoldDB" id="A0A381YEP1"/>
<keyword evidence="5" id="KW-0472">Membrane</keyword>
<dbReference type="Gene3D" id="2.40.50.140">
    <property type="entry name" value="Nucleic acid-binding proteins"/>
    <property type="match status" value="1"/>
</dbReference>
<dbReference type="GO" id="GO:0016887">
    <property type="term" value="F:ATP hydrolysis activity"/>
    <property type="evidence" value="ECO:0007669"/>
    <property type="project" value="InterPro"/>
</dbReference>
<protein>
    <recommendedName>
        <fullName evidence="6">ABC transporter domain-containing protein</fullName>
    </recommendedName>
</protein>
<dbReference type="EMBL" id="UINC01017960">
    <property type="protein sequence ID" value="SVA75003.1"/>
    <property type="molecule type" value="Genomic_DNA"/>
</dbReference>
<evidence type="ECO:0000256" key="1">
    <source>
        <dbReference type="ARBA" id="ARBA00022448"/>
    </source>
</evidence>
<evidence type="ECO:0000256" key="2">
    <source>
        <dbReference type="ARBA" id="ARBA00022475"/>
    </source>
</evidence>
<name>A0A381YEP1_9ZZZZ</name>
<evidence type="ECO:0000256" key="3">
    <source>
        <dbReference type="ARBA" id="ARBA00022741"/>
    </source>
</evidence>
<dbReference type="PANTHER" id="PTHR43875:SF14">
    <property type="entry name" value="ABC TRANSPORTER ATP-BINDING PROTEIN"/>
    <property type="match status" value="1"/>
</dbReference>
<dbReference type="Gene3D" id="2.40.50.100">
    <property type="match status" value="1"/>
</dbReference>
<evidence type="ECO:0000313" key="7">
    <source>
        <dbReference type="EMBL" id="SVA75003.1"/>
    </source>
</evidence>
<dbReference type="Gene3D" id="3.40.50.300">
    <property type="entry name" value="P-loop containing nucleotide triphosphate hydrolases"/>
    <property type="match status" value="1"/>
</dbReference>
<dbReference type="CDD" id="cd03259">
    <property type="entry name" value="ABC_Carb_Solutes_like"/>
    <property type="match status" value="1"/>
</dbReference>
<sequence>MAKIEFKNVGHSYDQSAKNPVYALEPFSLSWENGGRYALLGPSGCGKTTMLNIMSGLVTPSEGNVFFNDQNITSVKTEQRNIAQVFQFPVIYNTMSVYDNLAFPLKCRNFNESQIRTKVNEVAEILNLSSFLDMGAKGLTADQKQLISLGRGLVREDVAAILMDEPLTVIDPDLKFKLRRKLKEINSKYKTTLIYVTHDQNEAMTFAEKIIVMDSGQIVQSGAPQELFERPSTSFVAYFIGTPAMNIYRCSIDNNELVLGRCKLKIDKNLDQIKSEQLKVGIRSEFIELSDKPQENSILVKIKTNEDFGNYILLTCEFDDFEIKVKIKRDQSIPSETPYLILPKSRLCLYENEKLIN</sequence>
<dbReference type="SUPFAM" id="SSF52540">
    <property type="entry name" value="P-loop containing nucleoside triphosphate hydrolases"/>
    <property type="match status" value="1"/>
</dbReference>
<dbReference type="GO" id="GO:0015408">
    <property type="term" value="F:ABC-type ferric iron transporter activity"/>
    <property type="evidence" value="ECO:0007669"/>
    <property type="project" value="InterPro"/>
</dbReference>
<dbReference type="PANTHER" id="PTHR43875">
    <property type="entry name" value="MALTODEXTRIN IMPORT ATP-BINDING PROTEIN MSMX"/>
    <property type="match status" value="1"/>
</dbReference>